<protein>
    <submittedName>
        <fullName evidence="6">DNA-binding HxlR family transcriptional regulator</fullName>
    </submittedName>
</protein>
<evidence type="ECO:0000313" key="6">
    <source>
        <dbReference type="EMBL" id="MBB5346241.1"/>
    </source>
</evidence>
<evidence type="ECO:0000256" key="1">
    <source>
        <dbReference type="ARBA" id="ARBA00023015"/>
    </source>
</evidence>
<dbReference type="PROSITE" id="PS51118">
    <property type="entry name" value="HTH_HXLR"/>
    <property type="match status" value="1"/>
</dbReference>
<keyword evidence="2 6" id="KW-0238">DNA-binding</keyword>
<feature type="compositionally biased region" description="Polar residues" evidence="4">
    <location>
        <begin position="104"/>
        <end position="116"/>
    </location>
</feature>
<keyword evidence="3" id="KW-0804">Transcription</keyword>
<dbReference type="PANTHER" id="PTHR33204">
    <property type="entry name" value="TRANSCRIPTIONAL REGULATOR, MARR FAMILY"/>
    <property type="match status" value="1"/>
</dbReference>
<reference evidence="6 7" key="1">
    <citation type="submission" date="2020-08" db="EMBL/GenBank/DDBJ databases">
        <title>Genomic Encyclopedia of Type Strains, Phase IV (KMG-V): Genome sequencing to study the core and pangenomes of soil and plant-associated prokaryotes.</title>
        <authorList>
            <person name="Whitman W."/>
        </authorList>
    </citation>
    <scope>NUCLEOTIDE SEQUENCE [LARGE SCALE GENOMIC DNA]</scope>
    <source>
        <strain evidence="6 7">M8US30</strain>
    </source>
</reference>
<dbReference type="SUPFAM" id="SSF46785">
    <property type="entry name" value="Winged helix' DNA-binding domain"/>
    <property type="match status" value="1"/>
</dbReference>
<dbReference type="EMBL" id="JACHDZ010000011">
    <property type="protein sequence ID" value="MBB5346241.1"/>
    <property type="molecule type" value="Genomic_DNA"/>
</dbReference>
<evidence type="ECO:0000256" key="4">
    <source>
        <dbReference type="SAM" id="MobiDB-lite"/>
    </source>
</evidence>
<dbReference type="Proteomes" id="UP000569092">
    <property type="component" value="Unassembled WGS sequence"/>
</dbReference>
<feature type="domain" description="HTH hxlR-type" evidence="5">
    <location>
        <begin position="10"/>
        <end position="110"/>
    </location>
</feature>
<dbReference type="GO" id="GO:0003677">
    <property type="term" value="F:DNA binding"/>
    <property type="evidence" value="ECO:0007669"/>
    <property type="project" value="UniProtKB-KW"/>
</dbReference>
<dbReference type="InterPro" id="IPR036388">
    <property type="entry name" value="WH-like_DNA-bd_sf"/>
</dbReference>
<sequence length="123" mass="13889">MTEPSEHIFSDAERALQLLCGKWTLSIIAELINGPIRVGELRRRLGPVSKKILFERLDKLEQSGLVIRTDRSNKNLKRIEYELQGESADAIVSVLRSLSSWSQEHLTSSAHTSSRTTQEEQGD</sequence>
<comment type="caution">
    <text evidence="6">The sequence shown here is derived from an EMBL/GenBank/DDBJ whole genome shotgun (WGS) entry which is preliminary data.</text>
</comment>
<dbReference type="InterPro" id="IPR036390">
    <property type="entry name" value="WH_DNA-bd_sf"/>
</dbReference>
<dbReference type="Gene3D" id="1.10.10.10">
    <property type="entry name" value="Winged helix-like DNA-binding domain superfamily/Winged helix DNA-binding domain"/>
    <property type="match status" value="1"/>
</dbReference>
<accession>A0A7W8JC51</accession>
<feature type="region of interest" description="Disordered" evidence="4">
    <location>
        <begin position="104"/>
        <end position="123"/>
    </location>
</feature>
<dbReference type="InterPro" id="IPR002577">
    <property type="entry name" value="HTH_HxlR"/>
</dbReference>
<keyword evidence="1" id="KW-0805">Transcription regulation</keyword>
<dbReference type="Pfam" id="PF01638">
    <property type="entry name" value="HxlR"/>
    <property type="match status" value="1"/>
</dbReference>
<name>A0A7W8JC51_9BACT</name>
<proteinExistence type="predicted"/>
<evidence type="ECO:0000256" key="3">
    <source>
        <dbReference type="ARBA" id="ARBA00023163"/>
    </source>
</evidence>
<evidence type="ECO:0000259" key="5">
    <source>
        <dbReference type="PROSITE" id="PS51118"/>
    </source>
</evidence>
<dbReference type="AlphaFoldDB" id="A0A7W8JC51"/>
<organism evidence="6 7">
    <name type="scientific">Tunturiibacter lichenicola</name>
    <dbReference type="NCBI Taxonomy" id="2051959"/>
    <lineage>
        <taxon>Bacteria</taxon>
        <taxon>Pseudomonadati</taxon>
        <taxon>Acidobacteriota</taxon>
        <taxon>Terriglobia</taxon>
        <taxon>Terriglobales</taxon>
        <taxon>Acidobacteriaceae</taxon>
        <taxon>Tunturiibacter</taxon>
    </lineage>
</organism>
<evidence type="ECO:0000313" key="7">
    <source>
        <dbReference type="Proteomes" id="UP000569092"/>
    </source>
</evidence>
<evidence type="ECO:0000256" key="2">
    <source>
        <dbReference type="ARBA" id="ARBA00023125"/>
    </source>
</evidence>
<gene>
    <name evidence="6" type="ORF">HDF10_004251</name>
</gene>